<evidence type="ECO:0000313" key="1">
    <source>
        <dbReference type="EMBL" id="HEN40997.1"/>
    </source>
</evidence>
<organism evidence="1">
    <name type="scientific">Geobacter metallireducens</name>
    <dbReference type="NCBI Taxonomy" id="28232"/>
    <lineage>
        <taxon>Bacteria</taxon>
        <taxon>Pseudomonadati</taxon>
        <taxon>Thermodesulfobacteriota</taxon>
        <taxon>Desulfuromonadia</taxon>
        <taxon>Geobacterales</taxon>
        <taxon>Geobacteraceae</taxon>
        <taxon>Geobacter</taxon>
    </lineage>
</organism>
<dbReference type="InterPro" id="IPR023168">
    <property type="entry name" value="GatB_Yqey_C_2"/>
</dbReference>
<dbReference type="PANTHER" id="PTHR28055:SF1">
    <property type="entry name" value="ALTERED INHERITANCE OF MITOCHONDRIA PROTEIN 41, MITOCHONDRIAL"/>
    <property type="match status" value="1"/>
</dbReference>
<dbReference type="GO" id="GO:0016884">
    <property type="term" value="F:carbon-nitrogen ligase activity, with glutamine as amido-N-donor"/>
    <property type="evidence" value="ECO:0007669"/>
    <property type="project" value="InterPro"/>
</dbReference>
<dbReference type="Gene3D" id="1.10.10.410">
    <property type="match status" value="1"/>
</dbReference>
<dbReference type="EMBL" id="DSOV01000005">
    <property type="protein sequence ID" value="HEN40997.1"/>
    <property type="molecule type" value="Genomic_DNA"/>
</dbReference>
<dbReference type="InterPro" id="IPR019004">
    <property type="entry name" value="YqeY/Aim41"/>
</dbReference>
<comment type="caution">
    <text evidence="1">The sequence shown here is derived from an EMBL/GenBank/DDBJ whole genome shotgun (WGS) entry which is preliminary data.</text>
</comment>
<gene>
    <name evidence="1" type="ORF">ENQ87_01290</name>
</gene>
<dbReference type="PANTHER" id="PTHR28055">
    <property type="entry name" value="ALTERED INHERITANCE OF MITOCHONDRIA PROTEIN 41, MITOCHONDRIAL"/>
    <property type="match status" value="1"/>
</dbReference>
<protein>
    <submittedName>
        <fullName evidence="1">GatB/YqeY domain-containing protein</fullName>
    </submittedName>
</protein>
<reference evidence="1" key="1">
    <citation type="journal article" date="2020" name="mSystems">
        <title>Genome- and Community-Level Interaction Insights into Carbon Utilization and Element Cycling Functions of Hydrothermarchaeota in Hydrothermal Sediment.</title>
        <authorList>
            <person name="Zhou Z."/>
            <person name="Liu Y."/>
            <person name="Xu W."/>
            <person name="Pan J."/>
            <person name="Luo Z.H."/>
            <person name="Li M."/>
        </authorList>
    </citation>
    <scope>NUCLEOTIDE SEQUENCE [LARGE SCALE GENOMIC DNA]</scope>
    <source>
        <strain evidence="1">SpSt-349</strain>
    </source>
</reference>
<dbReference type="Pfam" id="PF09424">
    <property type="entry name" value="YqeY"/>
    <property type="match status" value="1"/>
</dbReference>
<proteinExistence type="predicted"/>
<dbReference type="AlphaFoldDB" id="A0A831U9N1"/>
<dbReference type="InterPro" id="IPR003789">
    <property type="entry name" value="Asn/Gln_tRNA_amidoTrase-B-like"/>
</dbReference>
<dbReference type="InterPro" id="IPR042184">
    <property type="entry name" value="YqeY/Aim41_N"/>
</dbReference>
<dbReference type="SUPFAM" id="SSF89095">
    <property type="entry name" value="GatB/YqeY motif"/>
    <property type="match status" value="1"/>
</dbReference>
<accession>A0A831U9N1</accession>
<name>A0A831U9N1_GEOME</name>
<dbReference type="Gene3D" id="1.10.1510.10">
    <property type="entry name" value="Uncharacterised protein YqeY/AIM41 PF09424, N-terminal domain"/>
    <property type="match status" value="1"/>
</dbReference>
<sequence>MLRDRLNNEMKEAMKARDEIRLSVIRLIRSSVKNREIESRHELNDGEITEVVSTLVKQRRESIRMFGEAGRTDLVEKEEKELAVLLTYLPQQLSREEVEALVVQAIADSGAQGPKDMGKVMKAIMPHVTGRADGSLVSAVVKEKLA</sequence>